<sequence length="404" mass="44632">MIEVSACLPRGSVYLAGETVKSQITFSNTSQNPSDTDSLAWSSVQIICQCSVSESRVHLPKSQQLSTEEVSTTGCDTSFVPNKGERGLTVLSTKPRILFCDLKLSAGESKSFIYEDVIPVDSPPSYKGQAVKYSYKVTIGAQKFNQPTKLIRMPFRVMVLHGLNDISVYTEGVYHVILYDSGLNDISVYTEGEEVSPSNPFLKPQQSENSLLDIAMQVLSTVTARKAPHSYNITNAKGKVAKFILFKQAYKLGEDIVGVFNFTDGTIPCVQYSVTLQSEEQISEECRKKPGQGTAVTSYVKHQEMCLHTAKTHINIPIPLTATPCFITDIVCLRWRLHFEFVTSSDPISESERPTNMDDAASWRGPATINVETMVWDLPIKIYPTSPIHASCVTMLKSGSCVQI</sequence>
<dbReference type="EMBL" id="UYJE01005561">
    <property type="protein sequence ID" value="VDI38200.1"/>
    <property type="molecule type" value="Genomic_DNA"/>
</dbReference>
<proteinExistence type="predicted"/>
<dbReference type="Pfam" id="PF08737">
    <property type="entry name" value="Rgp1"/>
    <property type="match status" value="2"/>
</dbReference>
<evidence type="ECO:0000313" key="1">
    <source>
        <dbReference type="EMBL" id="VDI38200.1"/>
    </source>
</evidence>
<dbReference type="AlphaFoldDB" id="A0A8B6EQ47"/>
<protein>
    <submittedName>
        <fullName evidence="1">RAB6A-GEF complex partner protein 2</fullName>
    </submittedName>
</protein>
<gene>
    <name evidence="1" type="ORF">MGAL_10B086672</name>
</gene>
<reference evidence="1" key="1">
    <citation type="submission" date="2018-11" db="EMBL/GenBank/DDBJ databases">
        <authorList>
            <person name="Alioto T."/>
            <person name="Alioto T."/>
        </authorList>
    </citation>
    <scope>NUCLEOTIDE SEQUENCE</scope>
</reference>
<organism evidence="1 2">
    <name type="scientific">Mytilus galloprovincialis</name>
    <name type="common">Mediterranean mussel</name>
    <dbReference type="NCBI Taxonomy" id="29158"/>
    <lineage>
        <taxon>Eukaryota</taxon>
        <taxon>Metazoa</taxon>
        <taxon>Spiralia</taxon>
        <taxon>Lophotrochozoa</taxon>
        <taxon>Mollusca</taxon>
        <taxon>Bivalvia</taxon>
        <taxon>Autobranchia</taxon>
        <taxon>Pteriomorphia</taxon>
        <taxon>Mytilida</taxon>
        <taxon>Mytiloidea</taxon>
        <taxon>Mytilidae</taxon>
        <taxon>Mytilinae</taxon>
        <taxon>Mytilus</taxon>
    </lineage>
</organism>
<dbReference type="InterPro" id="IPR014848">
    <property type="entry name" value="Rgp1"/>
</dbReference>
<keyword evidence="2" id="KW-1185">Reference proteome</keyword>
<evidence type="ECO:0000313" key="2">
    <source>
        <dbReference type="Proteomes" id="UP000596742"/>
    </source>
</evidence>
<dbReference type="OrthoDB" id="1918at2759"/>
<dbReference type="Proteomes" id="UP000596742">
    <property type="component" value="Unassembled WGS sequence"/>
</dbReference>
<accession>A0A8B6EQ47</accession>
<name>A0A8B6EQ47_MYTGA</name>
<comment type="caution">
    <text evidence="1">The sequence shown here is derived from an EMBL/GenBank/DDBJ whole genome shotgun (WGS) entry which is preliminary data.</text>
</comment>
<dbReference type="PANTHER" id="PTHR12507">
    <property type="entry name" value="REDUCED GROWTH PHENOTYPE 1 RGP1, YEAST -RELATED"/>
    <property type="match status" value="1"/>
</dbReference>